<protein>
    <submittedName>
        <fullName evidence="1">Uncharacterized protein</fullName>
    </submittedName>
</protein>
<comment type="caution">
    <text evidence="1">The sequence shown here is derived from an EMBL/GenBank/DDBJ whole genome shotgun (WGS) entry which is preliminary data.</text>
</comment>
<proteinExistence type="predicted"/>
<reference evidence="1 2" key="1">
    <citation type="submission" date="2018-03" db="EMBL/GenBank/DDBJ databases">
        <title>Genomic Encyclopedia of Archaeal and Bacterial Type Strains, Phase II (KMG-II): from individual species to whole genera.</title>
        <authorList>
            <person name="Goeker M."/>
        </authorList>
    </citation>
    <scope>NUCLEOTIDE SEQUENCE [LARGE SCALE GENOMIC DNA]</scope>
    <source>
        <strain evidence="1 2">DSM 28057</strain>
    </source>
</reference>
<organism evidence="1 2">
    <name type="scientific">Cecembia rubra</name>
    <dbReference type="NCBI Taxonomy" id="1485585"/>
    <lineage>
        <taxon>Bacteria</taxon>
        <taxon>Pseudomonadati</taxon>
        <taxon>Bacteroidota</taxon>
        <taxon>Cytophagia</taxon>
        <taxon>Cytophagales</taxon>
        <taxon>Cyclobacteriaceae</taxon>
        <taxon>Cecembia</taxon>
    </lineage>
</organism>
<evidence type="ECO:0000313" key="1">
    <source>
        <dbReference type="EMBL" id="PSL05083.1"/>
    </source>
</evidence>
<name>A0A2P8E6J1_9BACT</name>
<sequence length="73" mass="7830">MKKKLTFLLISGIMTLSIFYFTSYSSNGSSGGKFELEVCTMHDSNGNIIQIGNTCTTGRTNCVPNRCGGGPQT</sequence>
<accession>A0A2P8E6J1</accession>
<dbReference type="AlphaFoldDB" id="A0A2P8E6J1"/>
<dbReference type="EMBL" id="PYGF01000004">
    <property type="protein sequence ID" value="PSL05083.1"/>
    <property type="molecule type" value="Genomic_DNA"/>
</dbReference>
<dbReference type="Proteomes" id="UP000240708">
    <property type="component" value="Unassembled WGS sequence"/>
</dbReference>
<evidence type="ECO:0000313" key="2">
    <source>
        <dbReference type="Proteomes" id="UP000240708"/>
    </source>
</evidence>
<keyword evidence="2" id="KW-1185">Reference proteome</keyword>
<gene>
    <name evidence="1" type="ORF">CLV48_104258</name>
</gene>
<dbReference type="RefSeq" id="WP_130275170.1">
    <property type="nucleotide sequence ID" value="NZ_PYGF01000004.1"/>
</dbReference>